<keyword evidence="3" id="KW-0378">Hydrolase</keyword>
<evidence type="ECO:0000256" key="2">
    <source>
        <dbReference type="ARBA" id="ARBA00022670"/>
    </source>
</evidence>
<organism evidence="7 8">
    <name type="scientific">Corynebacterium matruchotii ATCC 33806</name>
    <dbReference type="NCBI Taxonomy" id="566549"/>
    <lineage>
        <taxon>Bacteria</taxon>
        <taxon>Bacillati</taxon>
        <taxon>Actinomycetota</taxon>
        <taxon>Actinomycetes</taxon>
        <taxon>Mycobacteriales</taxon>
        <taxon>Corynebacteriaceae</taxon>
        <taxon>Corynebacterium</taxon>
    </lineage>
</organism>
<evidence type="ECO:0000313" key="7">
    <source>
        <dbReference type="EMBL" id="EEG27741.1"/>
    </source>
</evidence>
<dbReference type="PANTHER" id="PTHR47359">
    <property type="entry name" value="PEPTIDOGLYCAN DL-ENDOPEPTIDASE CWLO"/>
    <property type="match status" value="1"/>
</dbReference>
<dbReference type="Pfam" id="PF00877">
    <property type="entry name" value="NLPC_P60"/>
    <property type="match status" value="1"/>
</dbReference>
<feature type="domain" description="NlpC/P60" evidence="6">
    <location>
        <begin position="203"/>
        <end position="315"/>
    </location>
</feature>
<dbReference type="Proteomes" id="UP000006247">
    <property type="component" value="Unassembled WGS sequence"/>
</dbReference>
<dbReference type="SUPFAM" id="SSF54001">
    <property type="entry name" value="Cysteine proteinases"/>
    <property type="match status" value="1"/>
</dbReference>
<dbReference type="PROSITE" id="PS51935">
    <property type="entry name" value="NLPC_P60"/>
    <property type="match status" value="1"/>
</dbReference>
<dbReference type="PANTHER" id="PTHR47359:SF3">
    <property type="entry name" value="NLP_P60 DOMAIN-CONTAINING PROTEIN-RELATED"/>
    <property type="match status" value="1"/>
</dbReference>
<evidence type="ECO:0000256" key="3">
    <source>
        <dbReference type="ARBA" id="ARBA00022801"/>
    </source>
</evidence>
<dbReference type="EMBL" id="ACEB01000006">
    <property type="protein sequence ID" value="EEG27741.1"/>
    <property type="molecule type" value="Genomic_DNA"/>
</dbReference>
<dbReference type="AlphaFoldDB" id="C0E0U3"/>
<reference evidence="7 8" key="1">
    <citation type="submission" date="2009-01" db="EMBL/GenBank/DDBJ databases">
        <authorList>
            <person name="Fulton L."/>
            <person name="Clifton S."/>
            <person name="Chinwalla A.T."/>
            <person name="Mitreva M."/>
            <person name="Sodergren E."/>
            <person name="Weinstock G."/>
            <person name="Clifton S."/>
            <person name="Dooling D.J."/>
            <person name="Fulton B."/>
            <person name="Minx P."/>
            <person name="Pepin K.H."/>
            <person name="Johnson M."/>
            <person name="Bhonagiri V."/>
            <person name="Nash W.E."/>
            <person name="Mardis E.R."/>
            <person name="Wilson R.K."/>
        </authorList>
    </citation>
    <scope>NUCLEOTIDE SEQUENCE [LARGE SCALE GENOMIC DNA]</scope>
    <source>
        <strain evidence="7 8">ATCC 33806</strain>
    </source>
</reference>
<accession>C0E0U3</accession>
<dbReference type="GO" id="GO:0008234">
    <property type="term" value="F:cysteine-type peptidase activity"/>
    <property type="evidence" value="ECO:0007669"/>
    <property type="project" value="UniProtKB-KW"/>
</dbReference>
<evidence type="ECO:0000256" key="5">
    <source>
        <dbReference type="SAM" id="MobiDB-lite"/>
    </source>
</evidence>
<protein>
    <submittedName>
        <fullName evidence="7">NlpC/P60 family protein</fullName>
    </submittedName>
</protein>
<dbReference type="HOGENOM" id="CLU_060749_0_0_11"/>
<dbReference type="InterPro" id="IPR000064">
    <property type="entry name" value="NLP_P60_dom"/>
</dbReference>
<evidence type="ECO:0000313" key="8">
    <source>
        <dbReference type="Proteomes" id="UP000006247"/>
    </source>
</evidence>
<comment type="similarity">
    <text evidence="1">Belongs to the peptidase C40 family.</text>
</comment>
<keyword evidence="2" id="KW-0645">Protease</keyword>
<evidence type="ECO:0000259" key="6">
    <source>
        <dbReference type="PROSITE" id="PS51935"/>
    </source>
</evidence>
<proteinExistence type="inferred from homology"/>
<evidence type="ECO:0000256" key="1">
    <source>
        <dbReference type="ARBA" id="ARBA00007074"/>
    </source>
</evidence>
<sequence>MAMIDLTRTIQVLADLRPPLQPVAAPSVPDFSQLPQLAQVFGNNPSQFMADHRVLIQDSHELIQLLAQALPECETTCRFLEHLIQSFIAEVTATLSVVCASSGANWVAVIKQLIVMPNKYIEQAVAHLQGLEQRLAPLTTRLEQISETKSELAAPHTVTDATTDAAKIHSVAARVAIPLDETSGTTKPTGTTTSTHHASSDQVERGQRAVAAAKTALGTPYVWGGTTTSGFDCSGLTQWAWRQAGVELPRLAENQNIGRQVSPDELIAGDLLVWNGHVAMYAGNGQIIEAGDPVQLGSMRTENLGMEFKGYFRPD</sequence>
<dbReference type="GO" id="GO:0006508">
    <property type="term" value="P:proteolysis"/>
    <property type="evidence" value="ECO:0007669"/>
    <property type="project" value="UniProtKB-KW"/>
</dbReference>
<feature type="region of interest" description="Disordered" evidence="5">
    <location>
        <begin position="180"/>
        <end position="203"/>
    </location>
</feature>
<dbReference type="InterPro" id="IPR038765">
    <property type="entry name" value="Papain-like_cys_pep_sf"/>
</dbReference>
<keyword evidence="4" id="KW-0788">Thiol protease</keyword>
<dbReference type="Gene3D" id="3.90.1720.10">
    <property type="entry name" value="endopeptidase domain like (from Nostoc punctiforme)"/>
    <property type="match status" value="1"/>
</dbReference>
<evidence type="ECO:0000256" key="4">
    <source>
        <dbReference type="ARBA" id="ARBA00022807"/>
    </source>
</evidence>
<feature type="compositionally biased region" description="Low complexity" evidence="5">
    <location>
        <begin position="182"/>
        <end position="195"/>
    </location>
</feature>
<name>C0E0U3_9CORY</name>
<comment type="caution">
    <text evidence="7">The sequence shown here is derived from an EMBL/GenBank/DDBJ whole genome shotgun (WGS) entry which is preliminary data.</text>
</comment>
<dbReference type="InterPro" id="IPR051794">
    <property type="entry name" value="PG_Endopeptidase_C40"/>
</dbReference>
<gene>
    <name evidence="7" type="ORF">CORMATOL_00593</name>
</gene>